<dbReference type="EMBL" id="NAJQ01000129">
    <property type="protein sequence ID" value="TKA77767.1"/>
    <property type="molecule type" value="Genomic_DNA"/>
</dbReference>
<dbReference type="PROSITE" id="PS51792">
    <property type="entry name" value="YIPPEE"/>
    <property type="match status" value="1"/>
</dbReference>
<dbReference type="STRING" id="329884.A0A4U0XN52"/>
<gene>
    <name evidence="8" type="ORF">B0A55_04684</name>
</gene>
<evidence type="ECO:0000256" key="3">
    <source>
        <dbReference type="ARBA" id="ARBA00022525"/>
    </source>
</evidence>
<evidence type="ECO:0000256" key="6">
    <source>
        <dbReference type="SAM" id="MobiDB-lite"/>
    </source>
</evidence>
<dbReference type="InterPro" id="IPR017996">
    <property type="entry name" value="MRJP/yellow-related"/>
</dbReference>
<evidence type="ECO:0000313" key="8">
    <source>
        <dbReference type="EMBL" id="TKA77767.1"/>
    </source>
</evidence>
<evidence type="ECO:0000256" key="2">
    <source>
        <dbReference type="ARBA" id="ARBA00009127"/>
    </source>
</evidence>
<comment type="similarity">
    <text evidence="2">Belongs to the major royal jelly protein family.</text>
</comment>
<dbReference type="Gene3D" id="2.120.10.30">
    <property type="entry name" value="TolB, C-terminal domain"/>
    <property type="match status" value="1"/>
</dbReference>
<feature type="region of interest" description="Disordered" evidence="6">
    <location>
        <begin position="171"/>
        <end position="197"/>
    </location>
</feature>
<accession>A0A4U0XN52</accession>
<dbReference type="Proteomes" id="UP000309340">
    <property type="component" value="Unassembled WGS sequence"/>
</dbReference>
<comment type="subcellular location">
    <subcellularLocation>
        <location evidence="1">Secreted</location>
    </subcellularLocation>
</comment>
<dbReference type="Pfam" id="PF03022">
    <property type="entry name" value="MRJP"/>
    <property type="match status" value="1"/>
</dbReference>
<dbReference type="InterPro" id="IPR004910">
    <property type="entry name" value="Yippee/Mis18/Cereblon"/>
</dbReference>
<evidence type="ECO:0000259" key="7">
    <source>
        <dbReference type="PROSITE" id="PS51792"/>
    </source>
</evidence>
<keyword evidence="4" id="KW-0479">Metal-binding</keyword>
<evidence type="ECO:0000256" key="4">
    <source>
        <dbReference type="ARBA" id="ARBA00022723"/>
    </source>
</evidence>
<dbReference type="GO" id="GO:0046872">
    <property type="term" value="F:metal ion binding"/>
    <property type="evidence" value="ECO:0007669"/>
    <property type="project" value="UniProtKB-KW"/>
</dbReference>
<keyword evidence="3" id="KW-0964">Secreted</keyword>
<dbReference type="GO" id="GO:0005576">
    <property type="term" value="C:extracellular region"/>
    <property type="evidence" value="ECO:0007669"/>
    <property type="project" value="UniProtKB-SubCell"/>
</dbReference>
<dbReference type="PANTHER" id="PTHR10009">
    <property type="entry name" value="PROTEIN YELLOW-RELATED"/>
    <property type="match status" value="1"/>
</dbReference>
<protein>
    <recommendedName>
        <fullName evidence="7">Yippee domain-containing protein</fullName>
    </recommendedName>
</protein>
<feature type="compositionally biased region" description="Low complexity" evidence="6">
    <location>
        <begin position="8"/>
        <end position="20"/>
    </location>
</feature>
<feature type="region of interest" description="Disordered" evidence="6">
    <location>
        <begin position="1"/>
        <end position="24"/>
    </location>
</feature>
<reference evidence="8 9" key="1">
    <citation type="submission" date="2017-03" db="EMBL/GenBank/DDBJ databases">
        <title>Genomes of endolithic fungi from Antarctica.</title>
        <authorList>
            <person name="Coleine C."/>
            <person name="Masonjones S."/>
            <person name="Stajich J.E."/>
        </authorList>
    </citation>
    <scope>NUCLEOTIDE SEQUENCE [LARGE SCALE GENOMIC DNA]</scope>
    <source>
        <strain evidence="8 9">CCFEE 5184</strain>
    </source>
</reference>
<dbReference type="AlphaFoldDB" id="A0A4U0XN52"/>
<dbReference type="InterPro" id="IPR011042">
    <property type="entry name" value="6-blade_b-propeller_TolB-like"/>
</dbReference>
<dbReference type="Pfam" id="PF03226">
    <property type="entry name" value="Yippee-Mis18"/>
    <property type="match status" value="1"/>
</dbReference>
<dbReference type="OrthoDB" id="7776143at2759"/>
<feature type="domain" description="Yippee" evidence="7">
    <location>
        <begin position="33"/>
        <end position="154"/>
    </location>
</feature>
<keyword evidence="9" id="KW-1185">Reference proteome</keyword>
<evidence type="ECO:0000256" key="5">
    <source>
        <dbReference type="ARBA" id="ARBA00022833"/>
    </source>
</evidence>
<keyword evidence="5" id="KW-0862">Zinc</keyword>
<comment type="caution">
    <text evidence="8">The sequence shown here is derived from an EMBL/GenBank/DDBJ whole genome shotgun (WGS) entry which is preliminary data.</text>
</comment>
<evidence type="ECO:0000313" key="9">
    <source>
        <dbReference type="Proteomes" id="UP000309340"/>
    </source>
</evidence>
<sequence>MRNQRARSCSTTSSSSISTSPAGPDSYLSGNASHLRCARCLADLALSNQIISKGFTGRHGRAYLVAPSQSSISPNPINLTSTKAKNDALPNLPNTYTHKAVPRQLVTGAHTVGDIVCAQCSSVLGWKYVAAEEEAQRYKVGKFILETKRVCRSSTWESEDDVVEEHERVEQRRRDCSGRRRRSSVVPPNELPGAGRELEFDSQDEDECEDLFMGVWTPQLAVKRRQAKTFEVEVVAKRKFLAVAAFGLLCSAHRPFSTSQLIKDPGVYGPPIELVHLYYDEFPTGIAVSSTGRLFSNYPGGLNSNDTNNGSNGRYTIAELVSNTTEKPYPSAAINDPPGGAINYTTYPPSGAGYSDYFIGSQSIVIDALDRAWVLDTGRVQTPNGTLVGASYGGPKLVGINLSNNTIFPTIVFPTTVAFADSYLNDVRFDLRPNMTASGKGVAYITDSSVEGRNGLITVDLGTGESWRHLDGHPSVRPEQQYLSYQWGVPLYANNVGRPFGYNSFGADGIALSADGETLYWKTVGGRYLYSIPTARLRDNSPTSEFMAQGAINNHGQTGQTDGMETDTNGFIYHGNMEQNAIGFFNPANGTDQIFVRDPLINWVDTMSVGTDGYLYFTVNQLDFGTGFYPGTDRQVKPFAVFRTKLPGNGTKVLLR</sequence>
<dbReference type="PANTHER" id="PTHR10009:SF18">
    <property type="entry name" value="PROTEIN YELLOW-LIKE PROTEIN"/>
    <property type="match status" value="1"/>
</dbReference>
<dbReference type="SUPFAM" id="SSF101898">
    <property type="entry name" value="NHL repeat"/>
    <property type="match status" value="1"/>
</dbReference>
<evidence type="ECO:0000256" key="1">
    <source>
        <dbReference type="ARBA" id="ARBA00004613"/>
    </source>
</evidence>
<proteinExistence type="inferred from homology"/>
<name>A0A4U0XN52_9PEZI</name>
<organism evidence="8 9">
    <name type="scientific">Friedmanniomyces simplex</name>
    <dbReference type="NCBI Taxonomy" id="329884"/>
    <lineage>
        <taxon>Eukaryota</taxon>
        <taxon>Fungi</taxon>
        <taxon>Dikarya</taxon>
        <taxon>Ascomycota</taxon>
        <taxon>Pezizomycotina</taxon>
        <taxon>Dothideomycetes</taxon>
        <taxon>Dothideomycetidae</taxon>
        <taxon>Mycosphaerellales</taxon>
        <taxon>Teratosphaeriaceae</taxon>
        <taxon>Friedmanniomyces</taxon>
    </lineage>
</organism>
<dbReference type="InterPro" id="IPR034751">
    <property type="entry name" value="Yippee"/>
</dbReference>